<dbReference type="PANTHER" id="PTHR46730:SF4">
    <property type="entry name" value="POLYCYSTIC KIDNEY DISEASE PROTEIN 1-LIKE 1"/>
    <property type="match status" value="1"/>
</dbReference>
<keyword evidence="4" id="KW-1133">Transmembrane helix</keyword>
<dbReference type="InterPro" id="IPR035986">
    <property type="entry name" value="PKD_dom_sf"/>
</dbReference>
<evidence type="ECO:0000313" key="9">
    <source>
        <dbReference type="Proteomes" id="UP001319080"/>
    </source>
</evidence>
<feature type="domain" description="PKD" evidence="7">
    <location>
        <begin position="560"/>
        <end position="603"/>
    </location>
</feature>
<dbReference type="Proteomes" id="UP001319080">
    <property type="component" value="Unassembled WGS sequence"/>
</dbReference>
<feature type="domain" description="PKD" evidence="7">
    <location>
        <begin position="708"/>
        <end position="772"/>
    </location>
</feature>
<feature type="domain" description="PKD" evidence="7">
    <location>
        <begin position="457"/>
        <end position="524"/>
    </location>
</feature>
<dbReference type="AlphaFoldDB" id="A0AAP2E1L5"/>
<dbReference type="Gene3D" id="2.60.40.10">
    <property type="entry name" value="Immunoglobulins"/>
    <property type="match status" value="14"/>
</dbReference>
<dbReference type="Pfam" id="PF00801">
    <property type="entry name" value="PKD"/>
    <property type="match status" value="2"/>
</dbReference>
<evidence type="ECO:0000256" key="4">
    <source>
        <dbReference type="ARBA" id="ARBA00022989"/>
    </source>
</evidence>
<dbReference type="GO" id="GO:0006816">
    <property type="term" value="P:calcium ion transport"/>
    <property type="evidence" value="ECO:0007669"/>
    <property type="project" value="TreeGrafter"/>
</dbReference>
<dbReference type="GO" id="GO:0005886">
    <property type="term" value="C:plasma membrane"/>
    <property type="evidence" value="ECO:0007669"/>
    <property type="project" value="TreeGrafter"/>
</dbReference>
<protein>
    <submittedName>
        <fullName evidence="8">PKD domain-containing protein</fullName>
    </submittedName>
</protein>
<dbReference type="SMART" id="SM00089">
    <property type="entry name" value="PKD"/>
    <property type="match status" value="14"/>
</dbReference>
<keyword evidence="6" id="KW-0732">Signal</keyword>
<dbReference type="PROSITE" id="PS50093">
    <property type="entry name" value="PKD"/>
    <property type="match status" value="13"/>
</dbReference>
<dbReference type="GO" id="GO:0005261">
    <property type="term" value="F:monoatomic cation channel activity"/>
    <property type="evidence" value="ECO:0007669"/>
    <property type="project" value="TreeGrafter"/>
</dbReference>
<feature type="domain" description="PKD" evidence="7">
    <location>
        <begin position="111"/>
        <end position="180"/>
    </location>
</feature>
<feature type="domain" description="PKD" evidence="7">
    <location>
        <begin position="210"/>
        <end position="275"/>
    </location>
</feature>
<gene>
    <name evidence="8" type="ORF">KK062_16510</name>
</gene>
<evidence type="ECO:0000313" key="8">
    <source>
        <dbReference type="EMBL" id="MBT1709849.1"/>
    </source>
</evidence>
<dbReference type="Pfam" id="PF18911">
    <property type="entry name" value="PKD_4"/>
    <property type="match status" value="10"/>
</dbReference>
<keyword evidence="9" id="KW-1185">Reference proteome</keyword>
<feature type="domain" description="PKD" evidence="7">
    <location>
        <begin position="961"/>
        <end position="1002"/>
    </location>
</feature>
<accession>A0AAP2E1L5</accession>
<sequence length="1268" mass="137697">MIPPLVPFMGAQKRILFTLAAVWLTGHCFAQTAAFTSDKTSGCLPVTINFKDLSTGSPTTWDWDLGNGNTSKLQNPSAVYAIAGTYTITLRVSGGSIAERKAYIHVYDFPKPSFTSVAPPTGCTPLKVEFRDTSTPGSGANTNWLWAFGDGGSSTERNPTYTYTTPGTRPVSVRVTNQYGCSKTSLQSFFAEAQGPNVVFEQDGDVFCQAPATVKFTNKTTGAAPFAYSWDFNDGTSSTDPGPSHPFTKEGTYTVTLRAVDAKGCQGSSTAGINVGSEGGLSVTPSATKVCVGQPVTFDANVTSPAISWVWRFGNGAVSHEQDPGTIVYKTADTYTVRLEALLVGKSCASVVTKTIEVVPDPVPNFTTSADCNYKVTFTNRSTKATRVEWFLDGVLYSTASSFVYPYAGPGNYTVKLVAYNSLNCSKELEMPVTVPAKPQAYFEPNKTQSCTEPSLAGCAPFTVDFVNKSTAASSFTSRWSFGDNTISTSKNPTHTYGKGSYAVTLTIRTPEGCTSTMSAAVTVSDVTPEAAFTFDKNKVCPHEDVNFTSTSKNAVFICWNFGDGNTGNGTNVSHYYEKPGTYTITMIAKNAGCSDTETKVDVITVGDPFVDFKITKDCQDPYKVTIEDLTSKCDTKTWDFGDGTIKTGNVSSYRYAATGEYTIKLTGTNNTSHCTVEKPVPVAIHDVKASFTIDNPKPCKNAPVQFESTSEGAASLTWDFGNGAPAQSGIQASTSYDHSREFNVTLTAKDPDGCPDVATLKVNVLSLEGNFNFIANGISCDALDVQFYDTSVANPEVTAWLWEFGDGNTSIEQHPAYTYTQEKHYPVKLTITNNEGECSYIRYDAVVFMNPVADFTTVTEEFAFCMNEDIQLRNDSRNATSQRWEFSNGTSSTTMHPVVSYPNTGSYTVTLDVENSYGCKKSFSREITITKPVASFTAVNTEIDCPPLDTTFKGNKDGIVLWEWDFGDQNRIEPRTDSISLYRYTRPGIYDVTLYATDANGCRDTVTQMSKIRVGGPDATFVDDSFGRTCVNDSIGFTATPLNNNVKTYHWDLADGTVVDREVPTIGHRYAGTGERFVSLTVFDEKGCPVVSASSVTVTVSDSSLIKFDYGPRCIFEGESFTVRAGSDEQDLTWSWDVGDSPVGTDAVATITTEKHGNYPVKLHALNAAGCYSTVTQEVPVRARLTMIPNIFTPNGDGTNETFELQGLELSAWDLLVYNRWGGTVYKKNNYQNNWTGGGLSSGVYFYTVTNSFCPDRNYKGTVTISK</sequence>
<feature type="domain" description="PKD" evidence="7">
    <location>
        <begin position="1121"/>
        <end position="1189"/>
    </location>
</feature>
<feature type="domain" description="PKD" evidence="7">
    <location>
        <begin position="784"/>
        <end position="848"/>
    </location>
</feature>
<feature type="domain" description="PKD" evidence="7">
    <location>
        <begin position="279"/>
        <end position="341"/>
    </location>
</feature>
<reference evidence="8 9" key="1">
    <citation type="submission" date="2021-05" db="EMBL/GenBank/DDBJ databases">
        <title>A Polyphasic approach of four new species of the genus Ohtaekwangia: Ohtaekwangia histidinii sp. nov., Ohtaekwangia cretensis sp. nov., Ohtaekwangia indiensis sp. nov., Ohtaekwangia reichenbachii sp. nov. from diverse environment.</title>
        <authorList>
            <person name="Octaviana S."/>
        </authorList>
    </citation>
    <scope>NUCLEOTIDE SEQUENCE [LARGE SCALE GENOMIC DNA]</scope>
    <source>
        <strain evidence="8 9">PWU5</strain>
    </source>
</reference>
<organism evidence="8 9">
    <name type="scientific">Dawidia cretensis</name>
    <dbReference type="NCBI Taxonomy" id="2782350"/>
    <lineage>
        <taxon>Bacteria</taxon>
        <taxon>Pseudomonadati</taxon>
        <taxon>Bacteroidota</taxon>
        <taxon>Cytophagia</taxon>
        <taxon>Cytophagales</taxon>
        <taxon>Chryseotaleaceae</taxon>
        <taxon>Dawidia</taxon>
    </lineage>
</organism>
<evidence type="ECO:0000256" key="3">
    <source>
        <dbReference type="ARBA" id="ARBA00022737"/>
    </source>
</evidence>
<feature type="domain" description="PKD" evidence="7">
    <location>
        <begin position="31"/>
        <end position="93"/>
    </location>
</feature>
<feature type="chain" id="PRO_5042826147" evidence="6">
    <location>
        <begin position="31"/>
        <end position="1268"/>
    </location>
</feature>
<dbReference type="InterPro" id="IPR022409">
    <property type="entry name" value="PKD/Chitinase_dom"/>
</dbReference>
<dbReference type="InterPro" id="IPR000601">
    <property type="entry name" value="PKD_dom"/>
</dbReference>
<keyword evidence="2" id="KW-0812">Transmembrane</keyword>
<evidence type="ECO:0000256" key="5">
    <source>
        <dbReference type="ARBA" id="ARBA00023136"/>
    </source>
</evidence>
<dbReference type="Pfam" id="PF13585">
    <property type="entry name" value="CHU_C"/>
    <property type="match status" value="1"/>
</dbReference>
<dbReference type="CDD" id="cd00146">
    <property type="entry name" value="PKD"/>
    <property type="match status" value="12"/>
</dbReference>
<dbReference type="SUPFAM" id="SSF49299">
    <property type="entry name" value="PKD domain"/>
    <property type="match status" value="14"/>
</dbReference>
<keyword evidence="5" id="KW-0472">Membrane</keyword>
<evidence type="ECO:0000256" key="6">
    <source>
        <dbReference type="SAM" id="SignalP"/>
    </source>
</evidence>
<dbReference type="EMBL" id="JAHESE010000017">
    <property type="protein sequence ID" value="MBT1709849.1"/>
    <property type="molecule type" value="Genomic_DNA"/>
</dbReference>
<comment type="subcellular location">
    <subcellularLocation>
        <location evidence="1">Membrane</location>
        <topology evidence="1">Multi-pass membrane protein</topology>
    </subcellularLocation>
</comment>
<dbReference type="PANTHER" id="PTHR46730">
    <property type="entry name" value="POLYCYSTIN-1"/>
    <property type="match status" value="1"/>
</dbReference>
<dbReference type="InterPro" id="IPR013783">
    <property type="entry name" value="Ig-like_fold"/>
</dbReference>
<evidence type="ECO:0000256" key="1">
    <source>
        <dbReference type="ARBA" id="ARBA00004141"/>
    </source>
</evidence>
<evidence type="ECO:0000256" key="2">
    <source>
        <dbReference type="ARBA" id="ARBA00022692"/>
    </source>
</evidence>
<name>A0AAP2E1L5_9BACT</name>
<dbReference type="RefSeq" id="WP_254085428.1">
    <property type="nucleotide sequence ID" value="NZ_JAHESE010000017.1"/>
</dbReference>
<feature type="domain" description="PKD" evidence="7">
    <location>
        <begin position="638"/>
        <end position="683"/>
    </location>
</feature>
<proteinExistence type="predicted"/>
<keyword evidence="3" id="KW-0677">Repeat</keyword>
<feature type="domain" description="PKD" evidence="7">
    <location>
        <begin position="1032"/>
        <end position="1106"/>
    </location>
</feature>
<feature type="domain" description="PKD" evidence="7">
    <location>
        <begin position="875"/>
        <end position="937"/>
    </location>
</feature>
<comment type="caution">
    <text evidence="8">The sequence shown here is derived from an EMBL/GenBank/DDBJ whole genome shotgun (WGS) entry which is preliminary data.</text>
</comment>
<evidence type="ECO:0000259" key="7">
    <source>
        <dbReference type="PROSITE" id="PS50093"/>
    </source>
</evidence>
<feature type="signal peptide" evidence="6">
    <location>
        <begin position="1"/>
        <end position="30"/>
    </location>
</feature>